<dbReference type="AlphaFoldDB" id="A0A699HTV9"/>
<evidence type="ECO:0000256" key="1">
    <source>
        <dbReference type="SAM" id="MobiDB-lite"/>
    </source>
</evidence>
<dbReference type="EMBL" id="BKCJ010206577">
    <property type="protein sequence ID" value="GEY75490.1"/>
    <property type="molecule type" value="Genomic_DNA"/>
</dbReference>
<name>A0A699HTV9_TANCI</name>
<feature type="region of interest" description="Disordered" evidence="1">
    <location>
        <begin position="184"/>
        <end position="217"/>
    </location>
</feature>
<dbReference type="InterPro" id="IPR054722">
    <property type="entry name" value="PolX-like_BBD"/>
</dbReference>
<comment type="caution">
    <text evidence="3">The sequence shown here is derived from an EMBL/GenBank/DDBJ whole genome shotgun (WGS) entry which is preliminary data.</text>
</comment>
<gene>
    <name evidence="3" type="ORF">Tci_447464</name>
</gene>
<organism evidence="3">
    <name type="scientific">Tanacetum cinerariifolium</name>
    <name type="common">Dalmatian daisy</name>
    <name type="synonym">Chrysanthemum cinerariifolium</name>
    <dbReference type="NCBI Taxonomy" id="118510"/>
    <lineage>
        <taxon>Eukaryota</taxon>
        <taxon>Viridiplantae</taxon>
        <taxon>Streptophyta</taxon>
        <taxon>Embryophyta</taxon>
        <taxon>Tracheophyta</taxon>
        <taxon>Spermatophyta</taxon>
        <taxon>Magnoliopsida</taxon>
        <taxon>eudicotyledons</taxon>
        <taxon>Gunneridae</taxon>
        <taxon>Pentapetalae</taxon>
        <taxon>asterids</taxon>
        <taxon>campanulids</taxon>
        <taxon>Asterales</taxon>
        <taxon>Asteraceae</taxon>
        <taxon>Asteroideae</taxon>
        <taxon>Anthemideae</taxon>
        <taxon>Anthemidinae</taxon>
        <taxon>Tanacetum</taxon>
    </lineage>
</organism>
<evidence type="ECO:0000259" key="2">
    <source>
        <dbReference type="Pfam" id="PF22936"/>
    </source>
</evidence>
<reference evidence="3" key="1">
    <citation type="journal article" date="2019" name="Sci. Rep.">
        <title>Draft genome of Tanacetum cinerariifolium, the natural source of mosquito coil.</title>
        <authorList>
            <person name="Yamashiro T."/>
            <person name="Shiraishi A."/>
            <person name="Satake H."/>
            <person name="Nakayama K."/>
        </authorList>
    </citation>
    <scope>NUCLEOTIDE SEQUENCE</scope>
</reference>
<dbReference type="Pfam" id="PF22936">
    <property type="entry name" value="Pol_BBD"/>
    <property type="match status" value="1"/>
</dbReference>
<protein>
    <submittedName>
        <fullName evidence="3">Integrase, catalytic region, zinc finger, CCHC-type, peptidase aspartic, catalytic</fullName>
    </submittedName>
</protein>
<evidence type="ECO:0000313" key="3">
    <source>
        <dbReference type="EMBL" id="GEY75490.1"/>
    </source>
</evidence>
<sequence>MTGDHSQLTNFIDKFLGRVKFGNDHVAKIMGYGVYQIGNVTISRVYFVDGLGHNLFSIGQLCDSDLKVAFRQNTSFICNLEDNGTEFVNQTLREYYEQLQPKADIAMAFEKSSSGPALHEMTPVINSSRSCQNLLLHHHLYHHQESIGICCFNQCLMNYTLLHPSFEVIAPIAEVVTLELIDSTSSPSSTTVDQDAPLPSKSQTTPETQPPVIPNNVEEDNHDIEVAHMVNKSFFGIPIP</sequence>
<accession>A0A699HTV9</accession>
<feature type="domain" description="Retrovirus-related Pol polyprotein from transposon TNT 1-94-like beta-barrel" evidence="2">
    <location>
        <begin position="1"/>
        <end position="64"/>
    </location>
</feature>
<proteinExistence type="predicted"/>